<feature type="non-terminal residue" evidence="2">
    <location>
        <position position="1"/>
    </location>
</feature>
<dbReference type="GO" id="GO:1990430">
    <property type="term" value="F:extracellular matrix protein binding"/>
    <property type="evidence" value="ECO:0007669"/>
    <property type="project" value="TreeGrafter"/>
</dbReference>
<feature type="chain" id="PRO_5029845594" evidence="1">
    <location>
        <begin position="18"/>
        <end position="58"/>
    </location>
</feature>
<reference evidence="2 3" key="1">
    <citation type="submission" date="2019-09" db="EMBL/GenBank/DDBJ databases">
        <title>Bird 10,000 Genomes (B10K) Project - Family phase.</title>
        <authorList>
            <person name="Zhang G."/>
        </authorList>
    </citation>
    <scope>NUCLEOTIDE SEQUENCE [LARGE SCALE GENOMIC DNA]</scope>
    <source>
        <strain evidence="2">B10K-DU-011-47</strain>
        <tissue evidence="2">Mixed tissue sample</tissue>
    </source>
</reference>
<dbReference type="InterPro" id="IPR009837">
    <property type="entry name" value="MEPE"/>
</dbReference>
<dbReference type="PANTHER" id="PTHR16510:SF4">
    <property type="entry name" value="MATRIX EXTRACELLULAR PHOSPHOGLYCOPROTEIN"/>
    <property type="match status" value="1"/>
</dbReference>
<evidence type="ECO:0000313" key="3">
    <source>
        <dbReference type="Proteomes" id="UP000557426"/>
    </source>
</evidence>
<dbReference type="PANTHER" id="PTHR16510">
    <property type="entry name" value="EXTRACELLULAR MATRIX PHOSPHOGLYCOPROTEIN WITH ASARM MOTIF"/>
    <property type="match status" value="1"/>
</dbReference>
<comment type="caution">
    <text evidence="2">The sequence shown here is derived from an EMBL/GenBank/DDBJ whole genome shotgun (WGS) entry which is preliminary data.</text>
</comment>
<keyword evidence="1" id="KW-0732">Signal</keyword>
<dbReference type="Proteomes" id="UP000557426">
    <property type="component" value="Unassembled WGS sequence"/>
</dbReference>
<protein>
    <submittedName>
        <fullName evidence="2">OC116 protein</fullName>
    </submittedName>
</protein>
<accession>A0A7L3FRN6</accession>
<feature type="signal peptide" evidence="1">
    <location>
        <begin position="1"/>
        <end position="17"/>
    </location>
</feature>
<keyword evidence="3" id="KW-1185">Reference proteome</keyword>
<dbReference type="GO" id="GO:0031012">
    <property type="term" value="C:extracellular matrix"/>
    <property type="evidence" value="ECO:0007669"/>
    <property type="project" value="TreeGrafter"/>
</dbReference>
<organism evidence="2 3">
    <name type="scientific">Zapornia atra</name>
    <name type="common">Henderson crake</name>
    <dbReference type="NCBI Taxonomy" id="2585822"/>
    <lineage>
        <taxon>Eukaryota</taxon>
        <taxon>Metazoa</taxon>
        <taxon>Chordata</taxon>
        <taxon>Craniata</taxon>
        <taxon>Vertebrata</taxon>
        <taxon>Euteleostomi</taxon>
        <taxon>Archelosauria</taxon>
        <taxon>Archosauria</taxon>
        <taxon>Dinosauria</taxon>
        <taxon>Saurischia</taxon>
        <taxon>Theropoda</taxon>
        <taxon>Coelurosauria</taxon>
        <taxon>Aves</taxon>
        <taxon>Neognathae</taxon>
        <taxon>Neoaves</taxon>
        <taxon>Gruiformes</taxon>
        <taxon>Rallidae</taxon>
        <taxon>Zapornia</taxon>
    </lineage>
</organism>
<evidence type="ECO:0000313" key="2">
    <source>
        <dbReference type="EMBL" id="NXT82741.1"/>
    </source>
</evidence>
<evidence type="ECO:0000256" key="1">
    <source>
        <dbReference type="SAM" id="SignalP"/>
    </source>
</evidence>
<name>A0A7L3FRN6_9GRUI</name>
<dbReference type="GO" id="GO:0031214">
    <property type="term" value="P:biomineral tissue development"/>
    <property type="evidence" value="ECO:0007669"/>
    <property type="project" value="InterPro"/>
</dbReference>
<sequence length="58" mass="6502">CLCLCLLNTALSTPVRGCGLGYLLPHQILLKGCDGKHGLYMFRYFYAYSTLSNQTQIK</sequence>
<proteinExistence type="predicted"/>
<feature type="non-terminal residue" evidence="2">
    <location>
        <position position="58"/>
    </location>
</feature>
<dbReference type="AlphaFoldDB" id="A0A7L3FRN6"/>
<gene>
    <name evidence="2" type="primary">Oc116</name>
    <name evidence="2" type="ORF">ZAPATR_R02416</name>
</gene>
<dbReference type="EMBL" id="VZTU01026083">
    <property type="protein sequence ID" value="NXT82741.1"/>
    <property type="molecule type" value="Genomic_DNA"/>
</dbReference>